<accession>A0ACC5R1Y4</accession>
<reference evidence="1" key="1">
    <citation type="submission" date="2021-01" db="EMBL/GenBank/DDBJ databases">
        <authorList>
            <person name="Sun Q."/>
        </authorList>
    </citation>
    <scope>NUCLEOTIDE SEQUENCE</scope>
    <source>
        <strain evidence="1">YIM B02566</strain>
    </source>
</reference>
<protein>
    <submittedName>
        <fullName evidence="1">Uncharacterized protein</fullName>
    </submittedName>
</protein>
<gene>
    <name evidence="1" type="ORF">JHL16_09890</name>
</gene>
<dbReference type="EMBL" id="JAENHL010000006">
    <property type="protein sequence ID" value="MBK1866664.1"/>
    <property type="molecule type" value="Genomic_DNA"/>
</dbReference>
<name>A0ACC5R1Y4_9HYPH</name>
<evidence type="ECO:0000313" key="1">
    <source>
        <dbReference type="EMBL" id="MBK1866664.1"/>
    </source>
</evidence>
<keyword evidence="2" id="KW-1185">Reference proteome</keyword>
<organism evidence="1 2">
    <name type="scientific">Taklimakanibacter albus</name>
    <dbReference type="NCBI Taxonomy" id="2800327"/>
    <lineage>
        <taxon>Bacteria</taxon>
        <taxon>Pseudomonadati</taxon>
        <taxon>Pseudomonadota</taxon>
        <taxon>Alphaproteobacteria</taxon>
        <taxon>Hyphomicrobiales</taxon>
        <taxon>Aestuariivirgaceae</taxon>
        <taxon>Taklimakanibacter</taxon>
    </lineage>
</organism>
<evidence type="ECO:0000313" key="2">
    <source>
        <dbReference type="Proteomes" id="UP000616151"/>
    </source>
</evidence>
<proteinExistence type="predicted"/>
<sequence>MILAIRRLSALGFLMVLAACASVPSLPYERGVGVADILRNVKCELAAAYAENAGRHPWLKDWAAGIELTLDVTEAKSGGVTAQILVPIQVTDSFHMGANARRAAKAQSVSSVTFSTTLAGLNQAECAGFKPERGPEPLLKGHLGLKTWIARAAEAIEAAGIAQQTDGMGYIIEFGIEAGAGLDPGYNIIRIGDYELGGSAGLAAGRADVHTLNIAMAPIRAVPPSPVYVTNFGGPQPQTRSQGGQQPSAQPRQGARPAAGVPQQTQQDLSNIIRSLKQSQTGRD</sequence>
<dbReference type="Proteomes" id="UP000616151">
    <property type="component" value="Unassembled WGS sequence"/>
</dbReference>
<comment type="caution">
    <text evidence="1">The sequence shown here is derived from an EMBL/GenBank/DDBJ whole genome shotgun (WGS) entry which is preliminary data.</text>
</comment>